<dbReference type="AlphaFoldDB" id="A0A4U6TPV1"/>
<feature type="region of interest" description="Disordered" evidence="1">
    <location>
        <begin position="79"/>
        <end position="98"/>
    </location>
</feature>
<protein>
    <recommendedName>
        <fullName evidence="5">Knottin scorpion toxin-like domain-containing protein</fullName>
    </recommendedName>
</protein>
<dbReference type="EMBL" id="CM016559">
    <property type="protein sequence ID" value="TKW02649.1"/>
    <property type="molecule type" value="Genomic_DNA"/>
</dbReference>
<proteinExistence type="predicted"/>
<evidence type="ECO:0000256" key="1">
    <source>
        <dbReference type="SAM" id="MobiDB-lite"/>
    </source>
</evidence>
<feature type="signal peptide" evidence="2">
    <location>
        <begin position="1"/>
        <end position="25"/>
    </location>
</feature>
<dbReference type="Proteomes" id="UP000298652">
    <property type="component" value="Chromosome 8"/>
</dbReference>
<dbReference type="PROSITE" id="PS51257">
    <property type="entry name" value="PROKAR_LIPOPROTEIN"/>
    <property type="match status" value="1"/>
</dbReference>
<evidence type="ECO:0000256" key="2">
    <source>
        <dbReference type="SAM" id="SignalP"/>
    </source>
</evidence>
<evidence type="ECO:0008006" key="5">
    <source>
        <dbReference type="Google" id="ProtNLM"/>
    </source>
</evidence>
<organism evidence="3 4">
    <name type="scientific">Setaria viridis</name>
    <name type="common">Green bristlegrass</name>
    <name type="synonym">Setaria italica subsp. viridis</name>
    <dbReference type="NCBI Taxonomy" id="4556"/>
    <lineage>
        <taxon>Eukaryota</taxon>
        <taxon>Viridiplantae</taxon>
        <taxon>Streptophyta</taxon>
        <taxon>Embryophyta</taxon>
        <taxon>Tracheophyta</taxon>
        <taxon>Spermatophyta</taxon>
        <taxon>Magnoliopsida</taxon>
        <taxon>Liliopsida</taxon>
        <taxon>Poales</taxon>
        <taxon>Poaceae</taxon>
        <taxon>PACMAD clade</taxon>
        <taxon>Panicoideae</taxon>
        <taxon>Panicodae</taxon>
        <taxon>Paniceae</taxon>
        <taxon>Cenchrinae</taxon>
        <taxon>Setaria</taxon>
    </lineage>
</organism>
<evidence type="ECO:0000313" key="3">
    <source>
        <dbReference type="EMBL" id="TKW02649.1"/>
    </source>
</evidence>
<accession>A0A4U6TPV1</accession>
<name>A0A4U6TPV1_SETVI</name>
<sequence length="98" mass="10590">MRAMNSIAVCIILLVMSCALTCTYGAGEESPICIRTTIFCGVKKCMKSCQSMYGDRFIRAECQRVMTFFQACCCHLDAPGGSGSPPTQPMPPKPPSRG</sequence>
<feature type="compositionally biased region" description="Pro residues" evidence="1">
    <location>
        <begin position="86"/>
        <end position="98"/>
    </location>
</feature>
<gene>
    <name evidence="3" type="ORF">SEVIR_8G253900v2</name>
</gene>
<keyword evidence="2" id="KW-0732">Signal</keyword>
<keyword evidence="4" id="KW-1185">Reference proteome</keyword>
<dbReference type="OMA" id="ICIRTTI"/>
<reference evidence="3" key="1">
    <citation type="submission" date="2019-03" db="EMBL/GenBank/DDBJ databases">
        <title>WGS assembly of Setaria viridis.</title>
        <authorList>
            <person name="Huang P."/>
            <person name="Jenkins J."/>
            <person name="Grimwood J."/>
            <person name="Barry K."/>
            <person name="Healey A."/>
            <person name="Mamidi S."/>
            <person name="Sreedasyam A."/>
            <person name="Shu S."/>
            <person name="Feldman M."/>
            <person name="Wu J."/>
            <person name="Yu Y."/>
            <person name="Chen C."/>
            <person name="Johnson J."/>
            <person name="Rokhsar D."/>
            <person name="Baxter I."/>
            <person name="Schmutz J."/>
            <person name="Brutnell T."/>
            <person name="Kellogg E."/>
        </authorList>
    </citation>
    <scope>NUCLEOTIDE SEQUENCE [LARGE SCALE GENOMIC DNA]</scope>
</reference>
<dbReference type="Gramene" id="TKW02649">
    <property type="protein sequence ID" value="TKW02649"/>
    <property type="gene ID" value="SEVIR_8G253900v2"/>
</dbReference>
<feature type="chain" id="PRO_5020792525" description="Knottin scorpion toxin-like domain-containing protein" evidence="2">
    <location>
        <begin position="26"/>
        <end position="98"/>
    </location>
</feature>
<evidence type="ECO:0000313" key="4">
    <source>
        <dbReference type="Proteomes" id="UP000298652"/>
    </source>
</evidence>